<dbReference type="Proteomes" id="UP000383932">
    <property type="component" value="Unassembled WGS sequence"/>
</dbReference>
<dbReference type="Gene3D" id="2.60.40.2970">
    <property type="match status" value="1"/>
</dbReference>
<comment type="caution">
    <text evidence="1">The sequence shown here is derived from an EMBL/GenBank/DDBJ whole genome shotgun (WGS) entry which is preliminary data.</text>
</comment>
<proteinExistence type="predicted"/>
<protein>
    <submittedName>
        <fullName evidence="1">Peptidyl-Lys metalloendopeptidase</fullName>
    </submittedName>
</protein>
<dbReference type="EMBL" id="SSOP01000464">
    <property type="protein sequence ID" value="KAB5588397.1"/>
    <property type="molecule type" value="Genomic_DNA"/>
</dbReference>
<organism evidence="1 2">
    <name type="scientific">Ceratobasidium theobromae</name>
    <dbReference type="NCBI Taxonomy" id="1582974"/>
    <lineage>
        <taxon>Eukaryota</taxon>
        <taxon>Fungi</taxon>
        <taxon>Dikarya</taxon>
        <taxon>Basidiomycota</taxon>
        <taxon>Agaricomycotina</taxon>
        <taxon>Agaricomycetes</taxon>
        <taxon>Cantharellales</taxon>
        <taxon>Ceratobasidiaceae</taxon>
        <taxon>Ceratobasidium</taxon>
    </lineage>
</organism>
<gene>
    <name evidence="1" type="ORF">CTheo_8159</name>
</gene>
<sequence length="133" mass="14185">MCTAFTASLACTIVFGVSTTLSVTVLIIIPPQVNDVDNLSAITTAHNNSTKTLKLLNDSCSVLSDTETNTFDISNDNGSPEFTGMLMNSPNNIVKTNDLADFTVLAPGQSHQVIHNLAGMYNFTNAGPCRNKM</sequence>
<name>A0A5N5QAH9_9AGAM</name>
<evidence type="ECO:0000313" key="2">
    <source>
        <dbReference type="Proteomes" id="UP000383932"/>
    </source>
</evidence>
<dbReference type="OrthoDB" id="412874at2759"/>
<dbReference type="AlphaFoldDB" id="A0A5N5QAH9"/>
<evidence type="ECO:0000313" key="1">
    <source>
        <dbReference type="EMBL" id="KAB5588397.1"/>
    </source>
</evidence>
<accession>A0A5N5QAH9</accession>
<keyword evidence="2" id="KW-1185">Reference proteome</keyword>
<reference evidence="1 2" key="1">
    <citation type="journal article" date="2019" name="Fungal Biol. Biotechnol.">
        <title>Draft genome sequence of fastidious pathogen Ceratobasidium theobromae, which causes vascular-streak dieback in Theobroma cacao.</title>
        <authorList>
            <person name="Ali S.S."/>
            <person name="Asman A."/>
            <person name="Shao J."/>
            <person name="Firmansyah A.P."/>
            <person name="Susilo A.W."/>
            <person name="Rosmana A."/>
            <person name="McMahon P."/>
            <person name="Junaid M."/>
            <person name="Guest D."/>
            <person name="Kheng T.Y."/>
            <person name="Meinhardt L.W."/>
            <person name="Bailey B.A."/>
        </authorList>
    </citation>
    <scope>NUCLEOTIDE SEQUENCE [LARGE SCALE GENOMIC DNA]</scope>
    <source>
        <strain evidence="1 2">CT2</strain>
    </source>
</reference>